<feature type="region of interest" description="Disordered" evidence="2">
    <location>
        <begin position="598"/>
        <end position="623"/>
    </location>
</feature>
<dbReference type="OrthoDB" id="1166206at2759"/>
<feature type="coiled-coil region" evidence="1">
    <location>
        <begin position="547"/>
        <end position="581"/>
    </location>
</feature>
<feature type="compositionally biased region" description="Basic and acidic residues" evidence="2">
    <location>
        <begin position="608"/>
        <end position="618"/>
    </location>
</feature>
<reference evidence="3 4" key="3">
    <citation type="submission" date="2019-11" db="EMBL/GenBank/DDBJ databases">
        <title>A de novo genome assembly of a pear dwarfing rootstock.</title>
        <authorList>
            <person name="Wang F."/>
            <person name="Wang J."/>
            <person name="Li S."/>
            <person name="Zhang Y."/>
            <person name="Fang M."/>
            <person name="Ma L."/>
            <person name="Zhao Y."/>
            <person name="Jiang S."/>
        </authorList>
    </citation>
    <scope>NUCLEOTIDE SEQUENCE [LARGE SCALE GENOMIC DNA]</scope>
    <source>
        <strain evidence="3">S2</strain>
        <tissue evidence="3">Leaf</tissue>
    </source>
</reference>
<evidence type="ECO:0008006" key="5">
    <source>
        <dbReference type="Google" id="ProtNLM"/>
    </source>
</evidence>
<dbReference type="PANTHER" id="PTHR33437:SF2">
    <property type="entry name" value="OS06G0361200 PROTEIN"/>
    <property type="match status" value="1"/>
</dbReference>
<proteinExistence type="predicted"/>
<organism evidence="3 4">
    <name type="scientific">Pyrus ussuriensis x Pyrus communis</name>
    <dbReference type="NCBI Taxonomy" id="2448454"/>
    <lineage>
        <taxon>Eukaryota</taxon>
        <taxon>Viridiplantae</taxon>
        <taxon>Streptophyta</taxon>
        <taxon>Embryophyta</taxon>
        <taxon>Tracheophyta</taxon>
        <taxon>Spermatophyta</taxon>
        <taxon>Magnoliopsida</taxon>
        <taxon>eudicotyledons</taxon>
        <taxon>Gunneridae</taxon>
        <taxon>Pentapetalae</taxon>
        <taxon>rosids</taxon>
        <taxon>fabids</taxon>
        <taxon>Rosales</taxon>
        <taxon>Rosaceae</taxon>
        <taxon>Amygdaloideae</taxon>
        <taxon>Maleae</taxon>
        <taxon>Pyrus</taxon>
    </lineage>
</organism>
<feature type="coiled-coil region" evidence="1">
    <location>
        <begin position="101"/>
        <end position="135"/>
    </location>
</feature>
<reference evidence="4" key="2">
    <citation type="submission" date="2019-10" db="EMBL/GenBank/DDBJ databases">
        <title>A de novo genome assembly of a pear dwarfing rootstock.</title>
        <authorList>
            <person name="Wang F."/>
            <person name="Wang J."/>
            <person name="Li S."/>
            <person name="Zhang Y."/>
            <person name="Fang M."/>
            <person name="Ma L."/>
            <person name="Zhao Y."/>
            <person name="Jiang S."/>
        </authorList>
    </citation>
    <scope>NUCLEOTIDE SEQUENCE [LARGE SCALE GENOMIC DNA]</scope>
</reference>
<dbReference type="AlphaFoldDB" id="A0A5N5HJL4"/>
<dbReference type="PANTHER" id="PTHR33437">
    <property type="entry name" value="OS06G0361200 PROTEIN"/>
    <property type="match status" value="1"/>
</dbReference>
<dbReference type="Proteomes" id="UP000327157">
    <property type="component" value="Chromosome 16"/>
</dbReference>
<evidence type="ECO:0000256" key="1">
    <source>
        <dbReference type="SAM" id="Coils"/>
    </source>
</evidence>
<sequence length="1008" mass="113139">MASRKDQAVPAIKAKNKNIIAASGDISGIITRSKARDLFAAASAPALTLSKEQEHLRYEPVITLASLRASRGESPRKYSESLLSDADSSGSTTMQVMTTGATSIEEQLAQMNEAIAKLTRTVEEKDLQIAALVNQLDALPDVKVDPIQLQEMIATTIKTQYEGSSHDSVLYSKPYSKKIDALKMPRGYQPPKFMQFDGKGNPKQHVAHFIETCNNAGTEGDYLVKQFVRSLKSIKPRTFEELATRAHDMELSINRHGKKEQIADYKNDKVLGPKVDKATWKPTKEAMTVNATPVKIPTRSKAIQTEAFRDQEIRRRTLKELEEKTYPFPDSDVVAMLKDLLDKKVIDLPECKRPEDMNRTDSPRYCKFHRFISHPTEKCFKGIIELDLNDVVKSNYTTVTSGSLNSKSSPQPLGACSKTMSVKSSHHRSYTSLADKRKVRRRFLCFSENAKDQAVPAIKAKNKNIIAASGDISGIITRSKARDLFAAASAPALTLSKEQEHLRYEPVITLASLRASRGESPRKYSESLLSDADSSGSTTMQVMTTGATSIEEQLAQMNEAIAKLTRTVEEKDLQIAALVNQLDALPDVKVDPIVGLLKKEDDEEEEPPAEKVEEKPKLDQATTSMGSLSIQQLQEMIATTIKTQYEGSSHDSVLYSKPYSKKIDALKMPRGYQPPKFMQFDGKGNPKQHVAHFIETCNNAGTEGDYLVKQFVRSLKSIKPRTFEELATRAHDMELSINRHGKKEQIADYKNDKVLGPKVDKATWKPTKEAMTVNATPVKIPTRSKAIQTEAFRDQEIRRRTLKELEEKTYPFPDSDVVAMLKDLLDKKVIDLPECKRPEDMNRTDSPRYCKFHRFISHPTEKCFVLKDLIMKLAQKGIIELDLNDVVKSNYTTVTSGSLNSKSSPQPLGACSKTMSVKSSEVEGWTYVTPKKMHKKHRSPPQVHQSERGQSSYRQPSKLHESVEDDEVMTQRSSVAITMRDFFPKDFFNHSVKTPCYEDCKECPSKII</sequence>
<feature type="region of interest" description="Disordered" evidence="2">
    <location>
        <begin position="401"/>
        <end position="420"/>
    </location>
</feature>
<reference evidence="3 4" key="1">
    <citation type="submission" date="2019-09" db="EMBL/GenBank/DDBJ databases">
        <authorList>
            <person name="Ou C."/>
        </authorList>
    </citation>
    <scope>NUCLEOTIDE SEQUENCE [LARGE SCALE GENOMIC DNA]</scope>
    <source>
        <strain evidence="3">S2</strain>
        <tissue evidence="3">Leaf</tissue>
    </source>
</reference>
<keyword evidence="4" id="KW-1185">Reference proteome</keyword>
<feature type="region of interest" description="Disordered" evidence="2">
    <location>
        <begin position="928"/>
        <end position="970"/>
    </location>
</feature>
<accession>A0A5N5HJL4</accession>
<evidence type="ECO:0000313" key="4">
    <source>
        <dbReference type="Proteomes" id="UP000327157"/>
    </source>
</evidence>
<comment type="caution">
    <text evidence="3">The sequence shown here is derived from an EMBL/GenBank/DDBJ whole genome shotgun (WGS) entry which is preliminary data.</text>
</comment>
<evidence type="ECO:0000313" key="3">
    <source>
        <dbReference type="EMBL" id="KAB2626381.1"/>
    </source>
</evidence>
<evidence type="ECO:0000256" key="2">
    <source>
        <dbReference type="SAM" id="MobiDB-lite"/>
    </source>
</evidence>
<name>A0A5N5HJL4_9ROSA</name>
<protein>
    <recommendedName>
        <fullName evidence="5">Retrotransposon gag protein</fullName>
    </recommendedName>
</protein>
<feature type="compositionally biased region" description="Polar residues" evidence="2">
    <location>
        <begin position="401"/>
        <end position="411"/>
    </location>
</feature>
<gene>
    <name evidence="3" type="ORF">D8674_018041</name>
</gene>
<feature type="compositionally biased region" description="Polar residues" evidence="2">
    <location>
        <begin position="942"/>
        <end position="955"/>
    </location>
</feature>
<keyword evidence="1" id="KW-0175">Coiled coil</keyword>
<dbReference type="EMBL" id="SMOL01000160">
    <property type="protein sequence ID" value="KAB2626381.1"/>
    <property type="molecule type" value="Genomic_DNA"/>
</dbReference>